<dbReference type="Proteomes" id="UP000004959">
    <property type="component" value="Chromosome"/>
</dbReference>
<dbReference type="HOGENOM" id="CLU_153735_1_0_9"/>
<dbReference type="InterPro" id="IPR009366">
    <property type="entry name" value="Protein_Veg"/>
</dbReference>
<dbReference type="STRING" id="336988.NT96_03720"/>
<name>G9WEQ8_9LACO</name>
<dbReference type="EMBL" id="AFVZ01000001">
    <property type="protein sequence ID" value="EHN58231.1"/>
    <property type="molecule type" value="Genomic_DNA"/>
</dbReference>
<keyword evidence="2" id="KW-1185">Reference proteome</keyword>
<evidence type="ECO:0000313" key="1">
    <source>
        <dbReference type="EMBL" id="EHN58231.1"/>
    </source>
</evidence>
<comment type="caution">
    <text evidence="1">The sequence shown here is derived from an EMBL/GenBank/DDBJ whole genome shotgun (WGS) entry which is preliminary data.</text>
</comment>
<dbReference type="PANTHER" id="PTHR40026:SF1">
    <property type="entry name" value="PROTEIN VEG"/>
    <property type="match status" value="1"/>
</dbReference>
<sequence>MPEVLQNIKDDLDSKIGSQITVIAQAGRKKTTTRKGVLLETYPSLFVVQLDKAEGTFERVSYSYTDILTKNIDINFGREVKSA</sequence>
<reference evidence="1 2" key="1">
    <citation type="journal article" date="2012" name="PLoS ONE">
        <title>Functional divergence in the genus oenococcus as predicted by genome sequencing of the newly-described species, Oenococcus kitaharae.</title>
        <authorList>
            <person name="Borneman A.R."/>
            <person name="McCarthy J.M."/>
            <person name="Chambers P.J."/>
            <person name="Bartowsky E.J."/>
        </authorList>
    </citation>
    <scope>NUCLEOTIDE SEQUENCE [LARGE SCALE GENOMIC DNA]</scope>
    <source>
        <strain evidence="2">DSM17330</strain>
    </source>
</reference>
<dbReference type="Pfam" id="PF06257">
    <property type="entry name" value="VEG"/>
    <property type="match status" value="1"/>
</dbReference>
<proteinExistence type="predicted"/>
<protein>
    <submittedName>
        <fullName evidence="1">Veg protein</fullName>
    </submittedName>
</protein>
<dbReference type="GO" id="GO:0006355">
    <property type="term" value="P:regulation of DNA-templated transcription"/>
    <property type="evidence" value="ECO:0007669"/>
    <property type="project" value="InterPro"/>
</dbReference>
<organism evidence="1 2">
    <name type="scientific">Oenococcus kitaharae DSM 17330</name>
    <dbReference type="NCBI Taxonomy" id="1045004"/>
    <lineage>
        <taxon>Bacteria</taxon>
        <taxon>Bacillati</taxon>
        <taxon>Bacillota</taxon>
        <taxon>Bacilli</taxon>
        <taxon>Lactobacillales</taxon>
        <taxon>Lactobacillaceae</taxon>
        <taxon>Oenococcus</taxon>
    </lineage>
</organism>
<dbReference type="RefSeq" id="WP_007744363.1">
    <property type="nucleotide sequence ID" value="NZ_CM001398.1"/>
</dbReference>
<dbReference type="AlphaFoldDB" id="G9WEQ8"/>
<gene>
    <name evidence="1" type="ORF">OKIT_0102</name>
</gene>
<accession>G9WEQ8</accession>
<dbReference type="PATRIC" id="fig|1045004.4.peg.104"/>
<dbReference type="OrthoDB" id="5469at2"/>
<dbReference type="eggNOG" id="COG4466">
    <property type="taxonomic scope" value="Bacteria"/>
</dbReference>
<evidence type="ECO:0000313" key="2">
    <source>
        <dbReference type="Proteomes" id="UP000004959"/>
    </source>
</evidence>
<dbReference type="PIRSF" id="PIRSF037257">
    <property type="entry name" value="DUF1021"/>
    <property type="match status" value="1"/>
</dbReference>
<dbReference type="Gene3D" id="2.30.30.100">
    <property type="match status" value="1"/>
</dbReference>
<dbReference type="PANTHER" id="PTHR40026">
    <property type="entry name" value="PROTEIN VEG"/>
    <property type="match status" value="1"/>
</dbReference>